<dbReference type="GO" id="GO:0034765">
    <property type="term" value="P:regulation of monoatomic ion transmembrane transport"/>
    <property type="evidence" value="ECO:0007669"/>
    <property type="project" value="TreeGrafter"/>
</dbReference>
<dbReference type="AlphaFoldDB" id="A0A161M3H0"/>
<dbReference type="GO" id="GO:0005242">
    <property type="term" value="F:inward rectifier potassium channel activity"/>
    <property type="evidence" value="ECO:0007669"/>
    <property type="project" value="InterPro"/>
</dbReference>
<keyword evidence="8 11" id="KW-0406">Ion transport</keyword>
<keyword evidence="4 11" id="KW-0812">Transmembrane</keyword>
<accession>A0A161M3H0</accession>
<dbReference type="GO" id="GO:0034702">
    <property type="term" value="C:monoatomic ion channel complex"/>
    <property type="evidence" value="ECO:0007669"/>
    <property type="project" value="UniProtKB-KW"/>
</dbReference>
<organism evidence="13">
    <name type="scientific">Triatoma infestans</name>
    <name type="common">Assassin bug</name>
    <dbReference type="NCBI Taxonomy" id="30076"/>
    <lineage>
        <taxon>Eukaryota</taxon>
        <taxon>Metazoa</taxon>
        <taxon>Ecdysozoa</taxon>
        <taxon>Arthropoda</taxon>
        <taxon>Hexapoda</taxon>
        <taxon>Insecta</taxon>
        <taxon>Pterygota</taxon>
        <taxon>Neoptera</taxon>
        <taxon>Paraneoptera</taxon>
        <taxon>Hemiptera</taxon>
        <taxon>Heteroptera</taxon>
        <taxon>Panheteroptera</taxon>
        <taxon>Cimicomorpha</taxon>
        <taxon>Reduviidae</taxon>
        <taxon>Triatominae</taxon>
        <taxon>Triatoma</taxon>
    </lineage>
</organism>
<protein>
    <submittedName>
        <fullName evidence="13">G protein-activated inward rectifier potassium channel 3-like protein isoform x3</fullName>
    </submittedName>
</protein>
<dbReference type="Pfam" id="PF17655">
    <property type="entry name" value="IRK_C"/>
    <property type="match status" value="1"/>
</dbReference>
<dbReference type="GO" id="GO:1990573">
    <property type="term" value="P:potassium ion import across plasma membrane"/>
    <property type="evidence" value="ECO:0007669"/>
    <property type="project" value="TreeGrafter"/>
</dbReference>
<evidence type="ECO:0000256" key="5">
    <source>
        <dbReference type="ARBA" id="ARBA00022882"/>
    </source>
</evidence>
<dbReference type="PANTHER" id="PTHR11767:SF115">
    <property type="entry name" value="INWARDLY RECTIFYING POTASSIUM CHANNEL 3, ISOFORM D"/>
    <property type="match status" value="1"/>
</dbReference>
<evidence type="ECO:0000256" key="7">
    <source>
        <dbReference type="ARBA" id="ARBA00022989"/>
    </source>
</evidence>
<evidence type="ECO:0000256" key="1">
    <source>
        <dbReference type="ARBA" id="ARBA00004141"/>
    </source>
</evidence>
<keyword evidence="10 11" id="KW-0407">Ion channel</keyword>
<dbReference type="SUPFAM" id="SSF81296">
    <property type="entry name" value="E set domains"/>
    <property type="match status" value="1"/>
</dbReference>
<keyword evidence="3 11" id="KW-0633">Potassium transport</keyword>
<sequence length="111" mass="12893">MHRIDSDSPFYNMSVKDIYSTKFEVVITLVCTTETTGRPTEARCSYTPNEILWGHRFRTMIKSCEDGLEADYALFNSTEPVETVMCSARQFNEKSRVKNDPLRKKVHFSEQ</sequence>
<evidence type="ECO:0000256" key="11">
    <source>
        <dbReference type="RuleBase" id="RU003822"/>
    </source>
</evidence>
<dbReference type="PANTHER" id="PTHR11767">
    <property type="entry name" value="INWARD RECTIFIER POTASSIUM CHANNEL"/>
    <property type="match status" value="1"/>
</dbReference>
<dbReference type="Gene3D" id="2.60.40.1400">
    <property type="entry name" value="G protein-activated inward rectifier potassium channel 1"/>
    <property type="match status" value="1"/>
</dbReference>
<evidence type="ECO:0000256" key="9">
    <source>
        <dbReference type="ARBA" id="ARBA00023136"/>
    </source>
</evidence>
<keyword evidence="5 11" id="KW-0851">Voltage-gated channel</keyword>
<dbReference type="InterPro" id="IPR013518">
    <property type="entry name" value="K_chnl_inward-rec_Kir_cyto"/>
</dbReference>
<name>A0A161M3H0_TRIIF</name>
<dbReference type="InterPro" id="IPR016449">
    <property type="entry name" value="K_chnl_inward-rec_Kir"/>
</dbReference>
<proteinExistence type="inferred from homology"/>
<keyword evidence="7" id="KW-1133">Transmembrane helix</keyword>
<dbReference type="InterPro" id="IPR014756">
    <property type="entry name" value="Ig_E-set"/>
</dbReference>
<evidence type="ECO:0000256" key="2">
    <source>
        <dbReference type="ARBA" id="ARBA00022448"/>
    </source>
</evidence>
<evidence type="ECO:0000256" key="3">
    <source>
        <dbReference type="ARBA" id="ARBA00022538"/>
    </source>
</evidence>
<evidence type="ECO:0000313" key="13">
    <source>
        <dbReference type="EMBL" id="JAR97716.1"/>
    </source>
</evidence>
<dbReference type="InterPro" id="IPR041647">
    <property type="entry name" value="IRK_C"/>
</dbReference>
<reference evidence="13" key="2">
    <citation type="journal article" date="2017" name="J. Med. Entomol.">
        <title>Transcriptome Analysis of the Triatoma infestans (Hemiptera: Reduviidae) Integument.</title>
        <authorList>
            <person name="Calderon-Fernandez G.M."/>
            <person name="Moriconi D.E."/>
            <person name="Dulbecco A.B."/>
            <person name="Juarez M.P."/>
        </authorList>
    </citation>
    <scope>NUCLEOTIDE SEQUENCE</scope>
    <source>
        <strain evidence="13">Int1</strain>
        <tissue evidence="13">Integument</tissue>
    </source>
</reference>
<evidence type="ECO:0000259" key="12">
    <source>
        <dbReference type="Pfam" id="PF17655"/>
    </source>
</evidence>
<evidence type="ECO:0000256" key="10">
    <source>
        <dbReference type="ARBA" id="ARBA00023303"/>
    </source>
</evidence>
<feature type="domain" description="Inward rectifier potassium channel C-terminal" evidence="12">
    <location>
        <begin position="1"/>
        <end position="95"/>
    </location>
</feature>
<keyword evidence="9" id="KW-0472">Membrane</keyword>
<evidence type="ECO:0000256" key="6">
    <source>
        <dbReference type="ARBA" id="ARBA00022958"/>
    </source>
</evidence>
<evidence type="ECO:0000256" key="4">
    <source>
        <dbReference type="ARBA" id="ARBA00022692"/>
    </source>
</evidence>
<dbReference type="EMBL" id="GEMB01005606">
    <property type="protein sequence ID" value="JAR97716.1"/>
    <property type="molecule type" value="Transcribed_RNA"/>
</dbReference>
<keyword evidence="2 11" id="KW-0813">Transport</keyword>
<comment type="similarity">
    <text evidence="11">Belongs to the inward rectifier-type potassium channel (TC 1.A.2.1) family.</text>
</comment>
<dbReference type="PRINTS" id="PR01320">
    <property type="entry name" value="KIRCHANNEL"/>
</dbReference>
<dbReference type="GO" id="GO:0005886">
    <property type="term" value="C:plasma membrane"/>
    <property type="evidence" value="ECO:0007669"/>
    <property type="project" value="TreeGrafter"/>
</dbReference>
<evidence type="ECO:0000256" key="8">
    <source>
        <dbReference type="ARBA" id="ARBA00023065"/>
    </source>
</evidence>
<reference evidence="13" key="1">
    <citation type="submission" date="2016-04" db="EMBL/GenBank/DDBJ databases">
        <authorList>
            <person name="Calderon-Fernandez G.M.Sr."/>
        </authorList>
    </citation>
    <scope>NUCLEOTIDE SEQUENCE</scope>
    <source>
        <strain evidence="13">Int1</strain>
        <tissue evidence="13">Integument</tissue>
    </source>
</reference>
<comment type="subcellular location">
    <subcellularLocation>
        <location evidence="1 11">Membrane</location>
        <topology evidence="1 11">Multi-pass membrane protein</topology>
    </subcellularLocation>
</comment>
<keyword evidence="6 11" id="KW-0630">Potassium</keyword>